<reference evidence="1 2" key="1">
    <citation type="submission" date="2024-07" db="EMBL/GenBank/DDBJ databases">
        <title>Enhanced genomic and transcriptomic resources for Trichinella pseudospiralis and T. spiralis underpin the discovery of pronounced molecular differences between stages and species.</title>
        <authorList>
            <person name="Pasi K.K."/>
            <person name="La Rosa G."/>
            <person name="Gomez-Morales M.A."/>
            <person name="Tosini F."/>
            <person name="Sumanam S."/>
            <person name="Young N.D."/>
            <person name="Chang B.C."/>
            <person name="Robin G.B."/>
        </authorList>
    </citation>
    <scope>NUCLEOTIDE SEQUENCE [LARGE SCALE GENOMIC DNA]</scope>
    <source>
        <strain evidence="1">ISS534</strain>
    </source>
</reference>
<keyword evidence="2" id="KW-1185">Reference proteome</keyword>
<accession>A0ABR3KRY7</accession>
<name>A0ABR3KRY7_TRISP</name>
<evidence type="ECO:0000313" key="1">
    <source>
        <dbReference type="EMBL" id="KAL1242142.1"/>
    </source>
</evidence>
<sequence length="92" mass="9990">MNDAKLKKFLGKQNISSYAPHSMLLELARGTVASNLHILSCKCHPIRTGLRSARNARLTITYLQVSSVAYSSDLPSKPASACCVNSGYSVYL</sequence>
<proteinExistence type="predicted"/>
<comment type="caution">
    <text evidence="1">The sequence shown here is derived from an EMBL/GenBank/DDBJ whole genome shotgun (WGS) entry which is preliminary data.</text>
</comment>
<dbReference type="Proteomes" id="UP001558632">
    <property type="component" value="Unassembled WGS sequence"/>
</dbReference>
<protein>
    <submittedName>
        <fullName evidence="1">Large ribosomal subunit protein</fullName>
    </submittedName>
</protein>
<evidence type="ECO:0000313" key="2">
    <source>
        <dbReference type="Proteomes" id="UP001558632"/>
    </source>
</evidence>
<gene>
    <name evidence="1" type="ORF">TSPI_07455</name>
</gene>
<organism evidence="1 2">
    <name type="scientific">Trichinella spiralis</name>
    <name type="common">Trichina worm</name>
    <dbReference type="NCBI Taxonomy" id="6334"/>
    <lineage>
        <taxon>Eukaryota</taxon>
        <taxon>Metazoa</taxon>
        <taxon>Ecdysozoa</taxon>
        <taxon>Nematoda</taxon>
        <taxon>Enoplea</taxon>
        <taxon>Dorylaimia</taxon>
        <taxon>Trichinellida</taxon>
        <taxon>Trichinellidae</taxon>
        <taxon>Trichinella</taxon>
    </lineage>
</organism>
<dbReference type="EMBL" id="JBEUSY010000223">
    <property type="protein sequence ID" value="KAL1242142.1"/>
    <property type="molecule type" value="Genomic_DNA"/>
</dbReference>